<feature type="binding site" evidence="7">
    <location>
        <position position="179"/>
    </location>
    <ligand>
        <name>Zn(2+)</name>
        <dbReference type="ChEBI" id="CHEBI:29105"/>
        <label>1</label>
    </ligand>
</feature>
<dbReference type="SUPFAM" id="SSF55031">
    <property type="entry name" value="Bacterial exopeptidase dimerisation domain"/>
    <property type="match status" value="1"/>
</dbReference>
<name>A0A5C6D255_9BACT</name>
<evidence type="ECO:0000256" key="2">
    <source>
        <dbReference type="ARBA" id="ARBA00022723"/>
    </source>
</evidence>
<dbReference type="EC" id="3.4.11.4" evidence="9"/>
<evidence type="ECO:0000256" key="1">
    <source>
        <dbReference type="ARBA" id="ARBA00001947"/>
    </source>
</evidence>
<evidence type="ECO:0000256" key="6">
    <source>
        <dbReference type="PIRSR" id="PIRSR001123-1"/>
    </source>
</evidence>
<dbReference type="OrthoDB" id="9804934at2"/>
<protein>
    <submittedName>
        <fullName evidence="9">Peptidase T</fullName>
        <ecNumber evidence="9">3.4.11.4</ecNumber>
    </submittedName>
</protein>
<feature type="active site" description="Proton acceptor" evidence="6">
    <location>
        <position position="154"/>
    </location>
</feature>
<dbReference type="SUPFAM" id="SSF53187">
    <property type="entry name" value="Zn-dependent exopeptidases"/>
    <property type="match status" value="1"/>
</dbReference>
<dbReference type="Pfam" id="PF01546">
    <property type="entry name" value="Peptidase_M20"/>
    <property type="match status" value="1"/>
</dbReference>
<dbReference type="InterPro" id="IPR002933">
    <property type="entry name" value="Peptidase_M20"/>
</dbReference>
<evidence type="ECO:0000259" key="8">
    <source>
        <dbReference type="Pfam" id="PF07687"/>
    </source>
</evidence>
<evidence type="ECO:0000256" key="4">
    <source>
        <dbReference type="ARBA" id="ARBA00022833"/>
    </source>
</evidence>
<dbReference type="PANTHER" id="PTHR42994">
    <property type="entry name" value="PEPTIDASE T"/>
    <property type="match status" value="1"/>
</dbReference>
<evidence type="ECO:0000256" key="7">
    <source>
        <dbReference type="PIRSR" id="PIRSR001123-2"/>
    </source>
</evidence>
<evidence type="ECO:0000256" key="5">
    <source>
        <dbReference type="PIRNR" id="PIRNR001123"/>
    </source>
</evidence>
<keyword evidence="2 7" id="KW-0479">Metal-binding</keyword>
<dbReference type="Gene3D" id="3.40.630.10">
    <property type="entry name" value="Zn peptidases"/>
    <property type="match status" value="1"/>
</dbReference>
<comment type="cofactor">
    <cofactor evidence="1">
        <name>Zn(2+)</name>
        <dbReference type="ChEBI" id="CHEBI:29105"/>
    </cofactor>
</comment>
<dbReference type="PANTHER" id="PTHR42994:SF2">
    <property type="entry name" value="PEPTIDASE"/>
    <property type="match status" value="1"/>
</dbReference>
<sequence length="397" mass="42557">MKSNSEILPVSTDRVAEQLLLDLLALPGSSGHEVAVAEFICERLRAAGLPKKDLKFDQANRKSILKGETGNLVLRLPGTMRGPRRLLVAHLDTVPICQGTRPAKRGRRIVSLDKHTGLGGDDRAGVAVLLATALNIIEKKLPHPPITFLWTVQEETGLNGARHATLSLLGKPTLAFNFDGNSPARLTIGATGGYRMNIEIRGLASHAGGHPEQGVSAIAIASLAIADLVKNGWHGLVEKNRQRGTSNVGVIHGGAATNVVTDLVQIRAEARGHDPKFRQRIIDEIEQAFHRAAKEVTNTNGQCGTVSIAGRLDYEAFCLAKDCPSILAAKAAVEAEGCSPEFNISNGGLDANWLTARGIPTVTLGCGQNEIHTVSEWLDLEEFHRALRIALRLATET</sequence>
<dbReference type="InterPro" id="IPR008007">
    <property type="entry name" value="Peptidase_M42"/>
</dbReference>
<gene>
    <name evidence="9" type="primary">pepT</name>
    <name evidence="9" type="ORF">Pla144_00720</name>
</gene>
<dbReference type="InterPro" id="IPR011650">
    <property type="entry name" value="Peptidase_M20_dimer"/>
</dbReference>
<keyword evidence="3 9" id="KW-0378">Hydrolase</keyword>
<dbReference type="Proteomes" id="UP000318437">
    <property type="component" value="Unassembled WGS sequence"/>
</dbReference>
<accession>A0A5C6D255</accession>
<keyword evidence="10" id="KW-1185">Reference proteome</keyword>
<dbReference type="AlphaFoldDB" id="A0A5C6D255"/>
<keyword evidence="4" id="KW-0862">Zinc</keyword>
<evidence type="ECO:0000256" key="3">
    <source>
        <dbReference type="ARBA" id="ARBA00022801"/>
    </source>
</evidence>
<comment type="similarity">
    <text evidence="5">Belongs to the peptidase M42 family.</text>
</comment>
<dbReference type="EMBL" id="SJPS01000001">
    <property type="protein sequence ID" value="TWU29296.1"/>
    <property type="molecule type" value="Genomic_DNA"/>
</dbReference>
<keyword evidence="9" id="KW-0645">Protease</keyword>
<keyword evidence="9" id="KW-0031">Aminopeptidase</keyword>
<feature type="binding site" evidence="7">
    <location>
        <position position="121"/>
    </location>
    <ligand>
        <name>Zn(2+)</name>
        <dbReference type="ChEBI" id="CHEBI:29105"/>
        <label>1</label>
    </ligand>
</feature>
<evidence type="ECO:0000313" key="9">
    <source>
        <dbReference type="EMBL" id="TWU29296.1"/>
    </source>
</evidence>
<dbReference type="RefSeq" id="WP_146447345.1">
    <property type="nucleotide sequence ID" value="NZ_SJPS01000001.1"/>
</dbReference>
<comment type="cofactor">
    <cofactor evidence="7">
        <name>a divalent metal cation</name>
        <dbReference type="ChEBI" id="CHEBI:60240"/>
    </cofactor>
    <text evidence="7">Binds 2 divalent metal cations per subunit.</text>
</comment>
<feature type="domain" description="Peptidase M20 dimerisation" evidence="8">
    <location>
        <begin position="192"/>
        <end position="295"/>
    </location>
</feature>
<organism evidence="9 10">
    <name type="scientific">Bythopirellula polymerisocia</name>
    <dbReference type="NCBI Taxonomy" id="2528003"/>
    <lineage>
        <taxon>Bacteria</taxon>
        <taxon>Pseudomonadati</taxon>
        <taxon>Planctomycetota</taxon>
        <taxon>Planctomycetia</taxon>
        <taxon>Pirellulales</taxon>
        <taxon>Lacipirellulaceae</taxon>
        <taxon>Bythopirellula</taxon>
    </lineage>
</organism>
<dbReference type="GO" id="GO:0046872">
    <property type="term" value="F:metal ion binding"/>
    <property type="evidence" value="ECO:0007669"/>
    <property type="project" value="UniProtKB-UniRule"/>
</dbReference>
<feature type="binding site" evidence="7">
    <location>
        <position position="121"/>
    </location>
    <ligand>
        <name>Zn(2+)</name>
        <dbReference type="ChEBI" id="CHEBI:29105"/>
        <label>2</label>
    </ligand>
</feature>
<dbReference type="InterPro" id="IPR036264">
    <property type="entry name" value="Bact_exopeptidase_dim_dom"/>
</dbReference>
<dbReference type="Pfam" id="PF07687">
    <property type="entry name" value="M20_dimer"/>
    <property type="match status" value="1"/>
</dbReference>
<reference evidence="9 10" key="1">
    <citation type="submission" date="2019-02" db="EMBL/GenBank/DDBJ databases">
        <title>Deep-cultivation of Planctomycetes and their phenomic and genomic characterization uncovers novel biology.</title>
        <authorList>
            <person name="Wiegand S."/>
            <person name="Jogler M."/>
            <person name="Boedeker C."/>
            <person name="Pinto D."/>
            <person name="Vollmers J."/>
            <person name="Rivas-Marin E."/>
            <person name="Kohn T."/>
            <person name="Peeters S.H."/>
            <person name="Heuer A."/>
            <person name="Rast P."/>
            <person name="Oberbeckmann S."/>
            <person name="Bunk B."/>
            <person name="Jeske O."/>
            <person name="Meyerdierks A."/>
            <person name="Storesund J.E."/>
            <person name="Kallscheuer N."/>
            <person name="Luecker S."/>
            <person name="Lage O.M."/>
            <person name="Pohl T."/>
            <person name="Merkel B.J."/>
            <person name="Hornburger P."/>
            <person name="Mueller R.-W."/>
            <person name="Bruemmer F."/>
            <person name="Labrenz M."/>
            <person name="Spormann A.M."/>
            <person name="Op Den Camp H."/>
            <person name="Overmann J."/>
            <person name="Amann R."/>
            <person name="Jetten M.S.M."/>
            <person name="Mascher T."/>
            <person name="Medema M.H."/>
            <person name="Devos D.P."/>
            <person name="Kaster A.-K."/>
            <person name="Ovreas L."/>
            <person name="Rohde M."/>
            <person name="Galperin M.Y."/>
            <person name="Jogler C."/>
        </authorList>
    </citation>
    <scope>NUCLEOTIDE SEQUENCE [LARGE SCALE GENOMIC DNA]</scope>
    <source>
        <strain evidence="9 10">Pla144</strain>
    </source>
</reference>
<dbReference type="PIRSF" id="PIRSF001123">
    <property type="entry name" value="PepA_GA"/>
    <property type="match status" value="1"/>
</dbReference>
<dbReference type="Gene3D" id="3.30.70.360">
    <property type="match status" value="1"/>
</dbReference>
<proteinExistence type="inferred from homology"/>
<feature type="binding site" evidence="7">
    <location>
        <position position="155"/>
    </location>
    <ligand>
        <name>Zn(2+)</name>
        <dbReference type="ChEBI" id="CHEBI:29105"/>
        <label>2</label>
    </ligand>
</feature>
<comment type="caution">
    <text evidence="9">The sequence shown here is derived from an EMBL/GenBank/DDBJ whole genome shotgun (WGS) entry which is preliminary data.</text>
</comment>
<dbReference type="GO" id="GO:0045148">
    <property type="term" value="F:tripeptide aminopeptidase activity"/>
    <property type="evidence" value="ECO:0007669"/>
    <property type="project" value="UniProtKB-EC"/>
</dbReference>
<evidence type="ECO:0000313" key="10">
    <source>
        <dbReference type="Proteomes" id="UP000318437"/>
    </source>
</evidence>